<comment type="caution">
    <text evidence="2">The sequence shown here is derived from an EMBL/GenBank/DDBJ whole genome shotgun (WGS) entry which is preliminary data.</text>
</comment>
<feature type="region of interest" description="Disordered" evidence="1">
    <location>
        <begin position="91"/>
        <end position="131"/>
    </location>
</feature>
<protein>
    <submittedName>
        <fullName evidence="2">Uncharacterized protein</fullName>
    </submittedName>
</protein>
<gene>
    <name evidence="2" type="ORF">PVAP13_1NG206438</name>
</gene>
<organism evidence="2 3">
    <name type="scientific">Panicum virgatum</name>
    <name type="common">Blackwell switchgrass</name>
    <dbReference type="NCBI Taxonomy" id="38727"/>
    <lineage>
        <taxon>Eukaryota</taxon>
        <taxon>Viridiplantae</taxon>
        <taxon>Streptophyta</taxon>
        <taxon>Embryophyta</taxon>
        <taxon>Tracheophyta</taxon>
        <taxon>Spermatophyta</taxon>
        <taxon>Magnoliopsida</taxon>
        <taxon>Liliopsida</taxon>
        <taxon>Poales</taxon>
        <taxon>Poaceae</taxon>
        <taxon>PACMAD clade</taxon>
        <taxon>Panicoideae</taxon>
        <taxon>Panicodae</taxon>
        <taxon>Paniceae</taxon>
        <taxon>Panicinae</taxon>
        <taxon>Panicum</taxon>
        <taxon>Panicum sect. Hiantes</taxon>
    </lineage>
</organism>
<dbReference type="Proteomes" id="UP000823388">
    <property type="component" value="Chromosome 1N"/>
</dbReference>
<evidence type="ECO:0000313" key="2">
    <source>
        <dbReference type="EMBL" id="KAG2650361.1"/>
    </source>
</evidence>
<accession>A0A8T0WL54</accession>
<dbReference type="AlphaFoldDB" id="A0A8T0WL54"/>
<proteinExistence type="predicted"/>
<sequence length="163" mass="17795">MSALADSSTTLPAGRLAVISTARRLSSDRFSQHLRPRRRAPAARALLPCTTPASRRLLRAAVSPARRPSRLLPGRRLIRRALLALLPAARRRPGRPALPPPPRARGAASSTGLSVPLHQEAKRETPAALQARDSGLEPEVLNSPFPLLSVWYSIPHFPICYLF</sequence>
<name>A0A8T0WL54_PANVG</name>
<reference evidence="2" key="1">
    <citation type="submission" date="2020-05" db="EMBL/GenBank/DDBJ databases">
        <title>WGS assembly of Panicum virgatum.</title>
        <authorList>
            <person name="Lovell J.T."/>
            <person name="Jenkins J."/>
            <person name="Shu S."/>
            <person name="Juenger T.E."/>
            <person name="Schmutz J."/>
        </authorList>
    </citation>
    <scope>NUCLEOTIDE SEQUENCE</scope>
    <source>
        <strain evidence="2">AP13</strain>
    </source>
</reference>
<keyword evidence="3" id="KW-1185">Reference proteome</keyword>
<evidence type="ECO:0000256" key="1">
    <source>
        <dbReference type="SAM" id="MobiDB-lite"/>
    </source>
</evidence>
<evidence type="ECO:0000313" key="3">
    <source>
        <dbReference type="Proteomes" id="UP000823388"/>
    </source>
</evidence>
<dbReference type="EMBL" id="CM029038">
    <property type="protein sequence ID" value="KAG2650361.1"/>
    <property type="molecule type" value="Genomic_DNA"/>
</dbReference>